<protein>
    <recommendedName>
        <fullName evidence="1">Dockerin domain-containing protein</fullName>
    </recommendedName>
</protein>
<organism evidence="2 3">
    <name type="scientific">Candidatus Curtissbacteria bacterium RIFCSPLOWO2_01_FULL_42_26</name>
    <dbReference type="NCBI Taxonomy" id="1797729"/>
    <lineage>
        <taxon>Bacteria</taxon>
        <taxon>Candidatus Curtissiibacteriota</taxon>
    </lineage>
</organism>
<dbReference type="Gene3D" id="2.60.40.10">
    <property type="entry name" value="Immunoglobulins"/>
    <property type="match status" value="2"/>
</dbReference>
<sequence>MIIRKGVVQIGLIVLALVGLAFATSLSVSARYTTVGRPFGNFRERLCIANPGSIFCKGKINTSPRSTPSPSLPPSVEKGPCYPIGDVNGNGVVNASDAEAILHYIAGTKSIDPYKDRADVNKDGAITSVDAQLIRQYLAGSIKTFAACSSSPNPSSVVLKSISPSSANIGIVITLSGSGFGPVKGEVIVYDQNEVNNRPATISTWTATMIKAKVPAVAGHRKYKIEVVTSSGLRSNRLEFEILGGLPFIFSIIAPGTADLPYPGGFIRITGEDFGSTIGSVNIHDSSGKKVAQCIFLYFAVWTESKIDCGLPDNLKGGTQYGLQVITSDNRQSSFSYFRTR</sequence>
<proteinExistence type="predicted"/>
<dbReference type="Gene3D" id="1.10.1330.10">
    <property type="entry name" value="Dockerin domain"/>
    <property type="match status" value="1"/>
</dbReference>
<evidence type="ECO:0000259" key="1">
    <source>
        <dbReference type="PROSITE" id="PS51766"/>
    </source>
</evidence>
<dbReference type="Pfam" id="PF00404">
    <property type="entry name" value="Dockerin_1"/>
    <property type="match status" value="1"/>
</dbReference>
<dbReference type="PROSITE" id="PS51766">
    <property type="entry name" value="DOCKERIN"/>
    <property type="match status" value="1"/>
</dbReference>
<dbReference type="InterPro" id="IPR014756">
    <property type="entry name" value="Ig_E-set"/>
</dbReference>
<dbReference type="InterPro" id="IPR016134">
    <property type="entry name" value="Dockerin_dom"/>
</dbReference>
<dbReference type="EMBL" id="MFBS01000009">
    <property type="protein sequence ID" value="OGE10559.1"/>
    <property type="molecule type" value="Genomic_DNA"/>
</dbReference>
<evidence type="ECO:0000313" key="3">
    <source>
        <dbReference type="Proteomes" id="UP000179227"/>
    </source>
</evidence>
<dbReference type="InterPro" id="IPR036439">
    <property type="entry name" value="Dockerin_dom_sf"/>
</dbReference>
<comment type="caution">
    <text evidence="2">The sequence shown here is derived from an EMBL/GenBank/DDBJ whole genome shotgun (WGS) entry which is preliminary data.</text>
</comment>
<gene>
    <name evidence="2" type="ORF">A3A60_02285</name>
</gene>
<dbReference type="Pfam" id="PF01833">
    <property type="entry name" value="TIG"/>
    <property type="match status" value="1"/>
</dbReference>
<name>A0A1F5I2R8_9BACT</name>
<dbReference type="AlphaFoldDB" id="A0A1F5I2R8"/>
<dbReference type="CDD" id="cd14256">
    <property type="entry name" value="Dockerin_I"/>
    <property type="match status" value="1"/>
</dbReference>
<dbReference type="STRING" id="1797729.A3A60_02285"/>
<feature type="domain" description="Dockerin" evidence="1">
    <location>
        <begin position="80"/>
        <end position="147"/>
    </location>
</feature>
<reference evidence="2 3" key="1">
    <citation type="journal article" date="2016" name="Nat. Commun.">
        <title>Thousands of microbial genomes shed light on interconnected biogeochemical processes in an aquifer system.</title>
        <authorList>
            <person name="Anantharaman K."/>
            <person name="Brown C.T."/>
            <person name="Hug L.A."/>
            <person name="Sharon I."/>
            <person name="Castelle C.J."/>
            <person name="Probst A.J."/>
            <person name="Thomas B.C."/>
            <person name="Singh A."/>
            <person name="Wilkins M.J."/>
            <person name="Karaoz U."/>
            <person name="Brodie E.L."/>
            <person name="Williams K.H."/>
            <person name="Hubbard S.S."/>
            <person name="Banfield J.F."/>
        </authorList>
    </citation>
    <scope>NUCLEOTIDE SEQUENCE [LARGE SCALE GENOMIC DNA]</scope>
</reference>
<dbReference type="InterPro" id="IPR002105">
    <property type="entry name" value="Dockerin_1_rpt"/>
</dbReference>
<evidence type="ECO:0000313" key="2">
    <source>
        <dbReference type="EMBL" id="OGE10559.1"/>
    </source>
</evidence>
<accession>A0A1F5I2R8</accession>
<dbReference type="InterPro" id="IPR002909">
    <property type="entry name" value="IPT_dom"/>
</dbReference>
<dbReference type="SUPFAM" id="SSF81296">
    <property type="entry name" value="E set domains"/>
    <property type="match status" value="1"/>
</dbReference>
<dbReference type="GO" id="GO:0004553">
    <property type="term" value="F:hydrolase activity, hydrolyzing O-glycosyl compounds"/>
    <property type="evidence" value="ECO:0007669"/>
    <property type="project" value="InterPro"/>
</dbReference>
<dbReference type="GO" id="GO:0000272">
    <property type="term" value="P:polysaccharide catabolic process"/>
    <property type="evidence" value="ECO:0007669"/>
    <property type="project" value="InterPro"/>
</dbReference>
<dbReference type="InterPro" id="IPR013783">
    <property type="entry name" value="Ig-like_fold"/>
</dbReference>
<dbReference type="Proteomes" id="UP000179227">
    <property type="component" value="Unassembled WGS sequence"/>
</dbReference>
<dbReference type="SUPFAM" id="SSF63446">
    <property type="entry name" value="Type I dockerin domain"/>
    <property type="match status" value="1"/>
</dbReference>